<protein>
    <recommendedName>
        <fullName evidence="4">HEAT repeat-containing protein</fullName>
    </recommendedName>
</protein>
<dbReference type="PATRIC" id="fig|570156.3.peg.2953"/>
<reference evidence="2 3" key="1">
    <citation type="submission" date="2015-09" db="EMBL/GenBank/DDBJ databases">
        <title>Draft Genome Sequence of Pseudoalteromonas lipolytica UCD-48B.</title>
        <authorList>
            <person name="Krusor M."/>
            <person name="Coil D.A."/>
            <person name="Lang J.M."/>
            <person name="Eisen J.A."/>
            <person name="Alexiev A."/>
        </authorList>
    </citation>
    <scope>NUCLEOTIDE SEQUENCE [LARGE SCALE GENOMIC DNA]</scope>
    <source>
        <strain evidence="2 3">UCD-48B</strain>
    </source>
</reference>
<dbReference type="InterPro" id="IPR016024">
    <property type="entry name" value="ARM-type_fold"/>
</dbReference>
<dbReference type="OrthoDB" id="6307731at2"/>
<gene>
    <name evidence="2" type="ORF">AOG27_09420</name>
</gene>
<evidence type="ECO:0000313" key="2">
    <source>
        <dbReference type="EMBL" id="KPM83852.1"/>
    </source>
</evidence>
<comment type="caution">
    <text evidence="2">The sequence shown here is derived from an EMBL/GenBank/DDBJ whole genome shotgun (WGS) entry which is preliminary data.</text>
</comment>
<keyword evidence="1" id="KW-0732">Signal</keyword>
<dbReference type="STRING" id="570156.AOG27_09420"/>
<dbReference type="SUPFAM" id="SSF48371">
    <property type="entry name" value="ARM repeat"/>
    <property type="match status" value="1"/>
</dbReference>
<dbReference type="Proteomes" id="UP000050378">
    <property type="component" value="Unassembled WGS sequence"/>
</dbReference>
<organism evidence="2 3">
    <name type="scientific">Pseudoalteromonas lipolytica</name>
    <dbReference type="NCBI Taxonomy" id="570156"/>
    <lineage>
        <taxon>Bacteria</taxon>
        <taxon>Pseudomonadati</taxon>
        <taxon>Pseudomonadota</taxon>
        <taxon>Gammaproteobacteria</taxon>
        <taxon>Alteromonadales</taxon>
        <taxon>Pseudoalteromonadaceae</taxon>
        <taxon>Pseudoalteromonas</taxon>
    </lineage>
</organism>
<feature type="chain" id="PRO_5006137533" description="HEAT repeat-containing protein" evidence="1">
    <location>
        <begin position="23"/>
        <end position="228"/>
    </location>
</feature>
<sequence>MNSFKAYLFLCFLLVVTFHSHADDVSWQWPSDLEKAILKADTSVQNIELGSYWDTRYRAAVFSVANSISIGWSSRGFNPEIYNTVLNNIWNNTSQKHLLNDNLIRLSSLTWRLNLKNRCFDANVNKSRARKYIIEMINSDENVLKNSAISGLGLLGEREDVDMLIELLINNQNTFVGSSALSSLLLVEGDYALEMLRTNIQKVSNDSLKQQINEELSFIRVSDDKCAE</sequence>
<evidence type="ECO:0000256" key="1">
    <source>
        <dbReference type="SAM" id="SignalP"/>
    </source>
</evidence>
<feature type="signal peptide" evidence="1">
    <location>
        <begin position="1"/>
        <end position="22"/>
    </location>
</feature>
<dbReference type="AlphaFoldDB" id="A0A0P7D5G7"/>
<evidence type="ECO:0000313" key="3">
    <source>
        <dbReference type="Proteomes" id="UP000050378"/>
    </source>
</evidence>
<accession>A0A0P7D5G7</accession>
<proteinExistence type="predicted"/>
<dbReference type="RefSeq" id="WP_054552767.1">
    <property type="nucleotide sequence ID" value="NZ_LJTC01000005.1"/>
</dbReference>
<name>A0A0P7D5G7_9GAMM</name>
<evidence type="ECO:0008006" key="4">
    <source>
        <dbReference type="Google" id="ProtNLM"/>
    </source>
</evidence>
<dbReference type="EMBL" id="LJTC01000005">
    <property type="protein sequence ID" value="KPM83852.1"/>
    <property type="molecule type" value="Genomic_DNA"/>
</dbReference>